<evidence type="ECO:0000313" key="4">
    <source>
        <dbReference type="Proteomes" id="UP000587477"/>
    </source>
</evidence>
<accession>A0A2D3DJE7</accession>
<proteinExistence type="predicted"/>
<feature type="signal peptide" evidence="2">
    <location>
        <begin position="1"/>
        <end position="24"/>
    </location>
</feature>
<keyword evidence="2" id="KW-0732">Signal</keyword>
<dbReference type="NCBIfam" id="NF038340">
    <property type="entry name" value="SAR2788_fam"/>
    <property type="match status" value="1"/>
</dbReference>
<dbReference type="RefSeq" id="WP_014419374.1">
    <property type="nucleotide sequence ID" value="NZ_AP024501.1"/>
</dbReference>
<name>A0A2I7TIJ2_BACVE</name>
<dbReference type="Proteomes" id="UP000587477">
    <property type="component" value="Chromosome"/>
</dbReference>
<dbReference type="KEGG" id="bmp:NG74_03960"/>
<dbReference type="STRING" id="1155777.BANAU_3960"/>
<feature type="transmembrane region" description="Helical" evidence="1">
    <location>
        <begin position="124"/>
        <end position="157"/>
    </location>
</feature>
<dbReference type="EMBL" id="CP063687">
    <property type="protein sequence ID" value="QOY26719.1"/>
    <property type="molecule type" value="Genomic_DNA"/>
</dbReference>
<dbReference type="AlphaFoldDB" id="A0A2I7TIJ2"/>
<keyword evidence="1" id="KW-0472">Membrane</keyword>
<sequence>MKCFKKSIAVILSLVLTFTFILHNESKAEALNNKDYQIVTNDEEKLVITAEKGGVKGLMTLDKENMKLSLITDEISQKTGEKGKEYKVNIENATNEKIEATFTDTETNKKYEINSDEVTASFVWFIPIGIVIGEALLAHLISIGLAVTISGVTYVAYSEFKKRKRTYSHYMAVRKSKGLFIGNGLKRPAAIARLKRGDDTWSTSKNNAKSIAKAASPIKKIVGPEIDKKGKGKHYHYHSISRYKHGKGVRMKAHAFYGAAR</sequence>
<evidence type="ECO:0000313" key="3">
    <source>
        <dbReference type="EMBL" id="QOY26719.1"/>
    </source>
</evidence>
<evidence type="ECO:0000256" key="1">
    <source>
        <dbReference type="SAM" id="Phobius"/>
    </source>
</evidence>
<evidence type="ECO:0000256" key="2">
    <source>
        <dbReference type="SAM" id="SignalP"/>
    </source>
</evidence>
<reference evidence="4" key="1">
    <citation type="submission" date="2020-10" db="EMBL/GenBank/DDBJ databases">
        <title>Complete genome sequence of Bacillus velezensis NST6.</title>
        <authorList>
            <person name="Choi J."/>
        </authorList>
    </citation>
    <scope>NUCLEOTIDE SEQUENCE [LARGE SCALE GENOMIC DNA]</scope>
    <source>
        <strain evidence="4">NST6</strain>
    </source>
</reference>
<feature type="chain" id="PRO_5041064519" evidence="2">
    <location>
        <begin position="25"/>
        <end position="261"/>
    </location>
</feature>
<accession>A0A2I7TIJ2</accession>
<keyword evidence="1" id="KW-0812">Transmembrane</keyword>
<organism evidence="3 4">
    <name type="scientific">Bacillus velezensis</name>
    <dbReference type="NCBI Taxonomy" id="492670"/>
    <lineage>
        <taxon>Bacteria</taxon>
        <taxon>Bacillati</taxon>
        <taxon>Bacillota</taxon>
        <taxon>Bacilli</taxon>
        <taxon>Bacillales</taxon>
        <taxon>Bacillaceae</taxon>
        <taxon>Bacillus</taxon>
        <taxon>Bacillus amyloliquefaciens group</taxon>
    </lineage>
</organism>
<keyword evidence="1" id="KW-1133">Transmembrane helix</keyword>
<gene>
    <name evidence="3" type="ORF">BACVE_001726</name>
</gene>
<protein>
    <submittedName>
        <fullName evidence="3">Uncharacterized protein</fullName>
    </submittedName>
</protein>